<comment type="caution">
    <text evidence="2">The sequence shown here is derived from an EMBL/GenBank/DDBJ whole genome shotgun (WGS) entry which is preliminary data.</text>
</comment>
<organism evidence="2 3">
    <name type="scientific">Dyella dinghuensis</name>
    <dbReference type="NCBI Taxonomy" id="1920169"/>
    <lineage>
        <taxon>Bacteria</taxon>
        <taxon>Pseudomonadati</taxon>
        <taxon>Pseudomonadota</taxon>
        <taxon>Gammaproteobacteria</taxon>
        <taxon>Lysobacterales</taxon>
        <taxon>Rhodanobacteraceae</taxon>
        <taxon>Dyella</taxon>
    </lineage>
</organism>
<sequence length="226" mass="25666">MHLELPSTALKSFKDFLKHYLMIVLSILTALGLEAWIERVHHQHAAEAASEQIDAEIRTNLVEVREALAKDTRQADVLGRLRDTLEQDLKTKAPDKDLEQLALTQIHSFNFNLNLRWPTLRQEAWDVAVANQSASWIDSKRMYRYSAVYAAQRETATTLESNLRLIINGPRMIDTMTDLRSGSLDPHELLRVVAQMDDMQEQAKSDLSDLAQQMQNALDGKDSAAQ</sequence>
<proteinExistence type="predicted"/>
<gene>
    <name evidence="2" type="ORF">EKH79_10855</name>
</gene>
<keyword evidence="1" id="KW-1133">Transmembrane helix</keyword>
<evidence type="ECO:0000313" key="2">
    <source>
        <dbReference type="EMBL" id="RUL64520.1"/>
    </source>
</evidence>
<evidence type="ECO:0000256" key="1">
    <source>
        <dbReference type="SAM" id="Phobius"/>
    </source>
</evidence>
<reference evidence="2 3" key="1">
    <citation type="submission" date="2018-12" db="EMBL/GenBank/DDBJ databases">
        <title>Dyella dinghuensis sp. nov. DHOA06 and Dyella choica sp. nov. 4M-K27, isolated from forest soil.</title>
        <authorList>
            <person name="Qiu L.-H."/>
            <person name="Gao Z.-H."/>
        </authorList>
    </citation>
    <scope>NUCLEOTIDE SEQUENCE [LARGE SCALE GENOMIC DNA]</scope>
    <source>
        <strain evidence="2 3">DHOA06</strain>
    </source>
</reference>
<dbReference type="EMBL" id="RYZR01000005">
    <property type="protein sequence ID" value="RUL64520.1"/>
    <property type="molecule type" value="Genomic_DNA"/>
</dbReference>
<evidence type="ECO:0000313" key="3">
    <source>
        <dbReference type="Proteomes" id="UP000267077"/>
    </source>
</evidence>
<keyword evidence="3" id="KW-1185">Reference proteome</keyword>
<dbReference type="Proteomes" id="UP000267077">
    <property type="component" value="Unassembled WGS sequence"/>
</dbReference>
<dbReference type="AlphaFoldDB" id="A0A3S0PCU2"/>
<keyword evidence="1" id="KW-0472">Membrane</keyword>
<accession>A0A3S0PCU2</accession>
<keyword evidence="1" id="KW-0812">Transmembrane</keyword>
<name>A0A3S0PCU2_9GAMM</name>
<dbReference type="RefSeq" id="WP_126673800.1">
    <property type="nucleotide sequence ID" value="NZ_RYZR01000005.1"/>
</dbReference>
<protein>
    <submittedName>
        <fullName evidence="2">Uncharacterized protein</fullName>
    </submittedName>
</protein>
<dbReference type="OrthoDB" id="8750771at2"/>
<feature type="transmembrane region" description="Helical" evidence="1">
    <location>
        <begin position="20"/>
        <end position="37"/>
    </location>
</feature>